<accession>A0ABT7HRU2</accession>
<keyword evidence="2" id="KW-0489">Methyltransferase</keyword>
<evidence type="ECO:0000259" key="1">
    <source>
        <dbReference type="Pfam" id="PF13649"/>
    </source>
</evidence>
<reference evidence="2" key="1">
    <citation type="submission" date="2022-08" db="EMBL/GenBank/DDBJ databases">
        <authorList>
            <person name="Wang H."/>
        </authorList>
    </citation>
    <scope>NUCLEOTIDE SEQUENCE</scope>
    <source>
        <strain evidence="2">PS10</strain>
    </source>
</reference>
<proteinExistence type="predicted"/>
<dbReference type="Pfam" id="PF13649">
    <property type="entry name" value="Methyltransf_25"/>
    <property type="match status" value="1"/>
</dbReference>
<gene>
    <name evidence="2" type="ORF">NYG85_08705</name>
</gene>
<reference evidence="2" key="2">
    <citation type="journal article" date="2023" name="Microorganisms">
        <title>Isolation and Genomic Characteristics of Cat-Borne Campylobacter felis sp. nov. and Sheep-Borne Campylobacter ovis sp. nov.</title>
        <authorList>
            <person name="Wang H."/>
            <person name="Li Y."/>
            <person name="Gu Y."/>
            <person name="Zhou G."/>
            <person name="Chen X."/>
            <person name="Zhang X."/>
            <person name="Shao Z."/>
            <person name="Zhang J."/>
            <person name="Zhang M."/>
        </authorList>
    </citation>
    <scope>NUCLEOTIDE SEQUENCE</scope>
    <source>
        <strain evidence="2">PS10</strain>
    </source>
</reference>
<dbReference type="CDD" id="cd02440">
    <property type="entry name" value="AdoMet_MTases"/>
    <property type="match status" value="1"/>
</dbReference>
<evidence type="ECO:0000313" key="3">
    <source>
        <dbReference type="Proteomes" id="UP001173801"/>
    </source>
</evidence>
<dbReference type="Gene3D" id="3.40.50.150">
    <property type="entry name" value="Vaccinia Virus protein VP39"/>
    <property type="match status" value="1"/>
</dbReference>
<evidence type="ECO:0000313" key="2">
    <source>
        <dbReference type="EMBL" id="MDL0089435.1"/>
    </source>
</evidence>
<keyword evidence="2" id="KW-0808">Transferase</keyword>
<dbReference type="Proteomes" id="UP001173801">
    <property type="component" value="Unassembled WGS sequence"/>
</dbReference>
<protein>
    <submittedName>
        <fullName evidence="2">Methyltransferase domain-containing protein</fullName>
    </submittedName>
</protein>
<organism evidence="2 3">
    <name type="scientific">Campylobacter gastrosuis</name>
    <dbReference type="NCBI Taxonomy" id="2974576"/>
    <lineage>
        <taxon>Bacteria</taxon>
        <taxon>Pseudomonadati</taxon>
        <taxon>Campylobacterota</taxon>
        <taxon>Epsilonproteobacteria</taxon>
        <taxon>Campylobacterales</taxon>
        <taxon>Campylobacteraceae</taxon>
        <taxon>Campylobacter</taxon>
    </lineage>
</organism>
<keyword evidence="3" id="KW-1185">Reference proteome</keyword>
<feature type="domain" description="Methyltransferase" evidence="1">
    <location>
        <begin position="42"/>
        <end position="122"/>
    </location>
</feature>
<dbReference type="GO" id="GO:0008168">
    <property type="term" value="F:methyltransferase activity"/>
    <property type="evidence" value="ECO:0007669"/>
    <property type="project" value="UniProtKB-KW"/>
</dbReference>
<dbReference type="InterPro" id="IPR041698">
    <property type="entry name" value="Methyltransf_25"/>
</dbReference>
<dbReference type="EMBL" id="JANURM010000013">
    <property type="protein sequence ID" value="MDL0089435.1"/>
    <property type="molecule type" value="Genomic_DNA"/>
</dbReference>
<dbReference type="SUPFAM" id="SSF53335">
    <property type="entry name" value="S-adenosyl-L-methionine-dependent methyltransferases"/>
    <property type="match status" value="1"/>
</dbReference>
<name>A0ABT7HRU2_9BACT</name>
<dbReference type="InterPro" id="IPR029063">
    <property type="entry name" value="SAM-dependent_MTases_sf"/>
</dbReference>
<dbReference type="GO" id="GO:0032259">
    <property type="term" value="P:methylation"/>
    <property type="evidence" value="ECO:0007669"/>
    <property type="project" value="UniProtKB-KW"/>
</dbReference>
<dbReference type="RefSeq" id="WP_284938103.1">
    <property type="nucleotide sequence ID" value="NZ_JANURM010000013.1"/>
</dbReference>
<comment type="caution">
    <text evidence="2">The sequence shown here is derived from an EMBL/GenBank/DDBJ whole genome shotgun (WGS) entry which is preliminary data.</text>
</comment>
<sequence length="240" mass="26966">MSEIWDKKSKNYPRFSKNLSVFNEAVLINLADFGVDFNGKSVVDIGCGTGVWTLYLAGLCAEILGVDSSAGMIKCLDDDAKTYGIKNVKTQISTWADFTPQKHYDIAISTMSPAIKSPSDFAKFYDMASVRIYMNFASSRRSSLLKPFFEKFGVFGASGSASNSLLAWLNEREIPFKKVTFGESRISKRDRVSTFENVLWHLDINGVKYDKNEILNMLDENFSGEIIEEKIDSLISLFVF</sequence>